<dbReference type="PROSITE" id="PS50850">
    <property type="entry name" value="MFS"/>
    <property type="match status" value="1"/>
</dbReference>
<keyword evidence="2" id="KW-0813">Transport</keyword>
<feature type="transmembrane region" description="Helical" evidence="8">
    <location>
        <begin position="28"/>
        <end position="49"/>
    </location>
</feature>
<accession>A0A1Q5PZN1</accession>
<feature type="domain" description="Major facilitator superfamily (MFS) profile" evidence="9">
    <location>
        <begin position="28"/>
        <end position="447"/>
    </location>
</feature>
<evidence type="ECO:0000256" key="8">
    <source>
        <dbReference type="SAM" id="Phobius"/>
    </source>
</evidence>
<keyword evidence="3" id="KW-1003">Cell membrane</keyword>
<evidence type="ECO:0000256" key="2">
    <source>
        <dbReference type="ARBA" id="ARBA00022448"/>
    </source>
</evidence>
<evidence type="ECO:0000256" key="7">
    <source>
        <dbReference type="SAM" id="MobiDB-lite"/>
    </source>
</evidence>
<keyword evidence="11" id="KW-1185">Reference proteome</keyword>
<dbReference type="OrthoDB" id="8953821at2"/>
<evidence type="ECO:0000313" key="10">
    <source>
        <dbReference type="EMBL" id="OKL53083.1"/>
    </source>
</evidence>
<feature type="transmembrane region" description="Helical" evidence="8">
    <location>
        <begin position="323"/>
        <end position="342"/>
    </location>
</feature>
<feature type="transmembrane region" description="Helical" evidence="8">
    <location>
        <begin position="255"/>
        <end position="281"/>
    </location>
</feature>
<keyword evidence="5 8" id="KW-1133">Transmembrane helix</keyword>
<keyword evidence="4 8" id="KW-0812">Transmembrane</keyword>
<dbReference type="SUPFAM" id="SSF103473">
    <property type="entry name" value="MFS general substrate transporter"/>
    <property type="match status" value="1"/>
</dbReference>
<feature type="transmembrane region" description="Helical" evidence="8">
    <location>
        <begin position="420"/>
        <end position="440"/>
    </location>
</feature>
<dbReference type="STRING" id="208480.SAMN02910418_02000"/>
<evidence type="ECO:0000313" key="11">
    <source>
        <dbReference type="Proteomes" id="UP000185628"/>
    </source>
</evidence>
<feature type="transmembrane region" description="Helical" evidence="8">
    <location>
        <begin position="101"/>
        <end position="119"/>
    </location>
</feature>
<dbReference type="AlphaFoldDB" id="A0A1Q5PZN1"/>
<dbReference type="InterPro" id="IPR005828">
    <property type="entry name" value="MFS_sugar_transport-like"/>
</dbReference>
<evidence type="ECO:0000256" key="3">
    <source>
        <dbReference type="ARBA" id="ARBA00022475"/>
    </source>
</evidence>
<feature type="transmembrane region" description="Helical" evidence="8">
    <location>
        <begin position="388"/>
        <end position="408"/>
    </location>
</feature>
<feature type="transmembrane region" description="Helical" evidence="8">
    <location>
        <begin position="200"/>
        <end position="219"/>
    </location>
</feature>
<feature type="transmembrane region" description="Helical" evidence="8">
    <location>
        <begin position="69"/>
        <end position="89"/>
    </location>
</feature>
<feature type="region of interest" description="Disordered" evidence="7">
    <location>
        <begin position="1"/>
        <end position="24"/>
    </location>
</feature>
<dbReference type="Pfam" id="PF00083">
    <property type="entry name" value="Sugar_tr"/>
    <property type="match status" value="1"/>
</dbReference>
<dbReference type="GO" id="GO:0005886">
    <property type="term" value="C:plasma membrane"/>
    <property type="evidence" value="ECO:0007669"/>
    <property type="project" value="UniProtKB-SubCell"/>
</dbReference>
<comment type="subcellular location">
    <subcellularLocation>
        <location evidence="1">Cell membrane</location>
        <topology evidence="1">Multi-pass membrane protein</topology>
    </subcellularLocation>
</comment>
<evidence type="ECO:0000259" key="9">
    <source>
        <dbReference type="PROSITE" id="PS50850"/>
    </source>
</evidence>
<dbReference type="GO" id="GO:0022857">
    <property type="term" value="F:transmembrane transporter activity"/>
    <property type="evidence" value="ECO:0007669"/>
    <property type="project" value="InterPro"/>
</dbReference>
<dbReference type="PANTHER" id="PTHR43045:SF1">
    <property type="entry name" value="SHIKIMATE TRANSPORTER"/>
    <property type="match status" value="1"/>
</dbReference>
<dbReference type="RefSeq" id="WP_073717444.1">
    <property type="nucleotide sequence ID" value="NZ_MQVR01000090.1"/>
</dbReference>
<organism evidence="10 11">
    <name type="scientific">Bowdeniella nasicola</name>
    <dbReference type="NCBI Taxonomy" id="208480"/>
    <lineage>
        <taxon>Bacteria</taxon>
        <taxon>Bacillati</taxon>
        <taxon>Actinomycetota</taxon>
        <taxon>Actinomycetes</taxon>
        <taxon>Actinomycetales</taxon>
        <taxon>Actinomycetaceae</taxon>
        <taxon>Bowdeniella</taxon>
    </lineage>
</organism>
<dbReference type="PANTHER" id="PTHR43045">
    <property type="entry name" value="SHIKIMATE TRANSPORTER"/>
    <property type="match status" value="1"/>
</dbReference>
<dbReference type="CDD" id="cd17369">
    <property type="entry name" value="MFS_ShiA_like"/>
    <property type="match status" value="1"/>
</dbReference>
<protein>
    <submittedName>
        <fullName evidence="10">MFS transporter</fullName>
    </submittedName>
</protein>
<dbReference type="InterPro" id="IPR036259">
    <property type="entry name" value="MFS_trans_sf"/>
</dbReference>
<dbReference type="InterPro" id="IPR020846">
    <property type="entry name" value="MFS_dom"/>
</dbReference>
<evidence type="ECO:0000256" key="6">
    <source>
        <dbReference type="ARBA" id="ARBA00023136"/>
    </source>
</evidence>
<evidence type="ECO:0000256" key="5">
    <source>
        <dbReference type="ARBA" id="ARBA00022989"/>
    </source>
</evidence>
<evidence type="ECO:0000256" key="4">
    <source>
        <dbReference type="ARBA" id="ARBA00022692"/>
    </source>
</evidence>
<dbReference type="EMBL" id="MQVR01000090">
    <property type="protein sequence ID" value="OKL53083.1"/>
    <property type="molecule type" value="Genomic_DNA"/>
</dbReference>
<dbReference type="Gene3D" id="1.20.1250.20">
    <property type="entry name" value="MFS general substrate transporter like domains"/>
    <property type="match status" value="2"/>
</dbReference>
<feature type="transmembrane region" description="Helical" evidence="8">
    <location>
        <begin position="166"/>
        <end position="188"/>
    </location>
</feature>
<sequence>MSETTTANTAVESAPEGHPQQKKESRRALVSSFLGSTVEYYDFLLYGAAAGIVFPPLFFSELSPAMGTFLSYVILFTGYLSRPIGGLLFGHFGDRFGRKNMLFITLMLMGLVSVGIGLLPTYGAIGVAAPLALVFLRITQGFAVGGEWAGATLMAMEHSSKKSRGFGASIAVTGGPTGAVLSTLMLGMFATLPDEQFFSWGWRVPFLLSAVVVLIGLYLRLRVAESPDFEEAKTHGFTEKATPLKEMFTKYPKEVLAGTLAGAAPLAVQALLMVIMVPYVVHASDGAITRDRALFMLTVSSVLHIFTIPFFAWLSDKVGRKPVMLGGAVFSMIMIWPMFMMFSSGKPLLVGLAFILGNPIIQASMYGPIGAFLSEKFETNARYTGSSLTFQMGSVFGAGLIPLVANRFLQDGEVYNTDGIWSVGIYLVILFAISGAAVAFSKETHPKFTRDELKNS</sequence>
<gene>
    <name evidence="10" type="ORF">BSZ39_11375</name>
</gene>
<dbReference type="Proteomes" id="UP000185628">
    <property type="component" value="Unassembled WGS sequence"/>
</dbReference>
<keyword evidence="6 8" id="KW-0472">Membrane</keyword>
<name>A0A1Q5PZN1_9ACTO</name>
<comment type="caution">
    <text evidence="10">The sequence shown here is derived from an EMBL/GenBank/DDBJ whole genome shotgun (WGS) entry which is preliminary data.</text>
</comment>
<feature type="transmembrane region" description="Helical" evidence="8">
    <location>
        <begin position="293"/>
        <end position="314"/>
    </location>
</feature>
<proteinExistence type="predicted"/>
<feature type="transmembrane region" description="Helical" evidence="8">
    <location>
        <begin position="348"/>
        <end position="367"/>
    </location>
</feature>
<feature type="transmembrane region" description="Helical" evidence="8">
    <location>
        <begin position="125"/>
        <end position="145"/>
    </location>
</feature>
<feature type="compositionally biased region" description="Polar residues" evidence="7">
    <location>
        <begin position="1"/>
        <end position="11"/>
    </location>
</feature>
<evidence type="ECO:0000256" key="1">
    <source>
        <dbReference type="ARBA" id="ARBA00004651"/>
    </source>
</evidence>
<reference evidence="11" key="1">
    <citation type="submission" date="2016-12" db="EMBL/GenBank/DDBJ databases">
        <authorList>
            <person name="Meng X."/>
        </authorList>
    </citation>
    <scope>NUCLEOTIDE SEQUENCE [LARGE SCALE GENOMIC DNA]</scope>
    <source>
        <strain evidence="11">DSM 19116</strain>
    </source>
</reference>